<keyword evidence="11" id="KW-1185">Reference proteome</keyword>
<dbReference type="AlphaFoldDB" id="A0ABD2PVL2"/>
<evidence type="ECO:0000313" key="10">
    <source>
        <dbReference type="EMBL" id="KAL3309846.1"/>
    </source>
</evidence>
<comment type="subcellular location">
    <subcellularLocation>
        <location evidence="2">Mitochondrion inner membrane</location>
        <topology evidence="2">Multi-pass membrane protein</topology>
    </subcellularLocation>
</comment>
<evidence type="ECO:0000256" key="1">
    <source>
        <dbReference type="ARBA" id="ARBA00002812"/>
    </source>
</evidence>
<sequence>MLEIAGDEKKTFAVIRAVYENRNSPEQFVKELDFVLSKKVSIVVIEPDSLGEETWRWIKIGNFLHKTSVVTGMVVQSISQLPAALTHRTQHSPKSTCSINGSTIASSGDPTGPPLKPVVIIRRDHFARIVVHNSVAALAVGLSGLVLFRNLKA</sequence>
<comment type="similarity">
    <text evidence="3">Belongs to the TMEM11 family.</text>
</comment>
<feature type="transmembrane region" description="Helical" evidence="9">
    <location>
        <begin position="126"/>
        <end position="148"/>
    </location>
</feature>
<keyword evidence="7" id="KW-0496">Mitochondrion</keyword>
<evidence type="ECO:0000256" key="6">
    <source>
        <dbReference type="ARBA" id="ARBA00022989"/>
    </source>
</evidence>
<reference evidence="10 11" key="1">
    <citation type="submission" date="2024-11" db="EMBL/GenBank/DDBJ databases">
        <title>Adaptive evolution of stress response genes in parasites aligns with host niche diversity.</title>
        <authorList>
            <person name="Hahn C."/>
            <person name="Resl P."/>
        </authorList>
    </citation>
    <scope>NUCLEOTIDE SEQUENCE [LARGE SCALE GENOMIC DNA]</scope>
    <source>
        <strain evidence="10">EGGRZ-B1_66</strain>
        <tissue evidence="10">Body</tissue>
    </source>
</reference>
<dbReference type="GO" id="GO:0005743">
    <property type="term" value="C:mitochondrial inner membrane"/>
    <property type="evidence" value="ECO:0007669"/>
    <property type="project" value="UniProtKB-SubCell"/>
</dbReference>
<organism evidence="10 11">
    <name type="scientific">Cichlidogyrus casuarinus</name>
    <dbReference type="NCBI Taxonomy" id="1844966"/>
    <lineage>
        <taxon>Eukaryota</taxon>
        <taxon>Metazoa</taxon>
        <taxon>Spiralia</taxon>
        <taxon>Lophotrochozoa</taxon>
        <taxon>Platyhelminthes</taxon>
        <taxon>Monogenea</taxon>
        <taxon>Monopisthocotylea</taxon>
        <taxon>Dactylogyridea</taxon>
        <taxon>Ancyrocephalidae</taxon>
        <taxon>Cichlidogyrus</taxon>
    </lineage>
</organism>
<keyword evidence="8 9" id="KW-0472">Membrane</keyword>
<evidence type="ECO:0000256" key="2">
    <source>
        <dbReference type="ARBA" id="ARBA00004448"/>
    </source>
</evidence>
<accession>A0ABD2PVL2</accession>
<evidence type="ECO:0000256" key="8">
    <source>
        <dbReference type="ARBA" id="ARBA00023136"/>
    </source>
</evidence>
<dbReference type="InterPro" id="IPR026120">
    <property type="entry name" value="TMEM11"/>
</dbReference>
<dbReference type="PANTHER" id="PTHR15099:SF2">
    <property type="entry name" value="TRANSMEMBRANE PROTEIN 11, MITOCHONDRIAL"/>
    <property type="match status" value="1"/>
</dbReference>
<name>A0ABD2PVL2_9PLAT</name>
<proteinExistence type="inferred from homology"/>
<dbReference type="EMBL" id="JBJKFK010003495">
    <property type="protein sequence ID" value="KAL3309846.1"/>
    <property type="molecule type" value="Genomic_DNA"/>
</dbReference>
<protein>
    <submittedName>
        <fullName evidence="10">Transmembrane protein 11, mitochondrial</fullName>
    </submittedName>
</protein>
<dbReference type="Proteomes" id="UP001626550">
    <property type="component" value="Unassembled WGS sequence"/>
</dbReference>
<comment type="function">
    <text evidence="1">Plays a role in mitochondrial morphogenesis.</text>
</comment>
<evidence type="ECO:0000256" key="9">
    <source>
        <dbReference type="SAM" id="Phobius"/>
    </source>
</evidence>
<comment type="caution">
    <text evidence="10">The sequence shown here is derived from an EMBL/GenBank/DDBJ whole genome shotgun (WGS) entry which is preliminary data.</text>
</comment>
<keyword evidence="4 9" id="KW-0812">Transmembrane</keyword>
<dbReference type="PANTHER" id="PTHR15099">
    <property type="entry name" value="PROTEIN PM1"/>
    <property type="match status" value="1"/>
</dbReference>
<keyword evidence="6 9" id="KW-1133">Transmembrane helix</keyword>
<evidence type="ECO:0000313" key="11">
    <source>
        <dbReference type="Proteomes" id="UP001626550"/>
    </source>
</evidence>
<evidence type="ECO:0000256" key="4">
    <source>
        <dbReference type="ARBA" id="ARBA00022692"/>
    </source>
</evidence>
<dbReference type="Pfam" id="PF14972">
    <property type="entry name" value="Mito_morph_reg"/>
    <property type="match status" value="1"/>
</dbReference>
<gene>
    <name evidence="10" type="primary">TMEM11</name>
    <name evidence="10" type="ORF">Ciccas_011602</name>
</gene>
<evidence type="ECO:0000256" key="5">
    <source>
        <dbReference type="ARBA" id="ARBA00022792"/>
    </source>
</evidence>
<evidence type="ECO:0000256" key="3">
    <source>
        <dbReference type="ARBA" id="ARBA00006060"/>
    </source>
</evidence>
<keyword evidence="5" id="KW-0999">Mitochondrion inner membrane</keyword>
<evidence type="ECO:0000256" key="7">
    <source>
        <dbReference type="ARBA" id="ARBA00023128"/>
    </source>
</evidence>